<evidence type="ECO:0000313" key="2">
    <source>
        <dbReference type="EMBL" id="GAK47324.1"/>
    </source>
</evidence>
<dbReference type="AlphaFoldDB" id="A0A081BH06"/>
<dbReference type="STRING" id="1291743.LOSG293_040700"/>
<dbReference type="Proteomes" id="UP000028700">
    <property type="component" value="Unassembled WGS sequence"/>
</dbReference>
<proteinExistence type="predicted"/>
<name>A0A081BH06_9LACO</name>
<dbReference type="RefSeq" id="WP_034526446.1">
    <property type="nucleotide sequence ID" value="NZ_BBJM01000004.1"/>
</dbReference>
<gene>
    <name evidence="2" type="ORF">LOSG293_040700</name>
</gene>
<organism evidence="2 3">
    <name type="scientific">Secundilactobacillus oryzae JCM 18671</name>
    <dbReference type="NCBI Taxonomy" id="1291743"/>
    <lineage>
        <taxon>Bacteria</taxon>
        <taxon>Bacillati</taxon>
        <taxon>Bacillota</taxon>
        <taxon>Bacilli</taxon>
        <taxon>Lactobacillales</taxon>
        <taxon>Lactobacillaceae</taxon>
        <taxon>Secundilactobacillus</taxon>
    </lineage>
</organism>
<reference evidence="2" key="1">
    <citation type="journal article" date="2014" name="Genome Announc.">
        <title>Draft Genome Sequence of Lactobacillus oryzae Strain SG293T.</title>
        <authorList>
            <person name="Tanizawa Y."/>
            <person name="Fujisawa T."/>
            <person name="Mochizuki T."/>
            <person name="Kaminuma E."/>
            <person name="Nakamura Y."/>
            <person name="Tohno M."/>
        </authorList>
    </citation>
    <scope>NUCLEOTIDE SEQUENCE [LARGE SCALE GENOMIC DNA]</scope>
    <source>
        <strain evidence="2">SG293</strain>
    </source>
</reference>
<keyword evidence="1" id="KW-0472">Membrane</keyword>
<keyword evidence="1" id="KW-1133">Transmembrane helix</keyword>
<dbReference type="EMBL" id="BBJM01000004">
    <property type="protein sequence ID" value="GAK47324.1"/>
    <property type="molecule type" value="Genomic_DNA"/>
</dbReference>
<evidence type="ECO:0000313" key="3">
    <source>
        <dbReference type="Proteomes" id="UP000028700"/>
    </source>
</evidence>
<feature type="transmembrane region" description="Helical" evidence="1">
    <location>
        <begin position="29"/>
        <end position="49"/>
    </location>
</feature>
<sequence>MNLFLGFVLGSIVPTYGLLIGNVINLGSLADWIGAVATFSAVCVSLYLANRGKKPRITILRYYHGGIEHITFTNLSEVPSYIIPSIWVKPTFLDTVEQKHPELREIINHYRNITYPLAFDPIASIDEVQTTTKDKFIKAPIILRRNESFYGKTNKELIFQFLNQIASNLHIKVTETELDTGYADIHGHKHNRSTGI</sequence>
<keyword evidence="1" id="KW-0812">Transmembrane</keyword>
<protein>
    <submittedName>
        <fullName evidence="2">Uncharacterized protein</fullName>
    </submittedName>
</protein>
<accession>A0A081BH06</accession>
<comment type="caution">
    <text evidence="2">The sequence shown here is derived from an EMBL/GenBank/DDBJ whole genome shotgun (WGS) entry which is preliminary data.</text>
</comment>
<keyword evidence="3" id="KW-1185">Reference proteome</keyword>
<evidence type="ECO:0000256" key="1">
    <source>
        <dbReference type="SAM" id="Phobius"/>
    </source>
</evidence>